<gene>
    <name evidence="1" type="ORF">QO000_002562</name>
</gene>
<sequence>MKDAVREELLLIQQIRDCINELQNDYPPVVQEAIFHSIQRLTSKLVDGGQSLIRS</sequence>
<keyword evidence="2" id="KW-1185">Reference proteome</keyword>
<dbReference type="GeneID" id="301328062"/>
<comment type="caution">
    <text evidence="1">The sequence shown here is derived from an EMBL/GenBank/DDBJ whole genome shotgun (WGS) entry which is preliminary data.</text>
</comment>
<organism evidence="1 2">
    <name type="scientific">Guptibacillus hwajinpoensis</name>
    <dbReference type="NCBI Taxonomy" id="208199"/>
    <lineage>
        <taxon>Bacteria</taxon>
        <taxon>Bacillati</taxon>
        <taxon>Bacillota</taxon>
        <taxon>Bacilli</taxon>
        <taxon>Bacillales</taxon>
        <taxon>Guptibacillaceae</taxon>
        <taxon>Guptibacillus</taxon>
    </lineage>
</organism>
<evidence type="ECO:0000313" key="1">
    <source>
        <dbReference type="EMBL" id="MDQ0483580.1"/>
    </source>
</evidence>
<accession>A0ABU0K4I5</accession>
<proteinExistence type="predicted"/>
<protein>
    <recommendedName>
        <fullName evidence="3">Spo0E like sporulation regulatory protein</fullName>
    </recommendedName>
</protein>
<dbReference type="Proteomes" id="UP001226720">
    <property type="component" value="Unassembled WGS sequence"/>
</dbReference>
<dbReference type="RefSeq" id="WP_301552421.1">
    <property type="nucleotide sequence ID" value="NZ_JAQRMZ010000008.1"/>
</dbReference>
<evidence type="ECO:0008006" key="3">
    <source>
        <dbReference type="Google" id="ProtNLM"/>
    </source>
</evidence>
<name>A0ABU0K4I5_9BACL</name>
<evidence type="ECO:0000313" key="2">
    <source>
        <dbReference type="Proteomes" id="UP001226720"/>
    </source>
</evidence>
<dbReference type="EMBL" id="JAUSWM010000004">
    <property type="protein sequence ID" value="MDQ0483580.1"/>
    <property type="molecule type" value="Genomic_DNA"/>
</dbReference>
<reference evidence="1" key="1">
    <citation type="submission" date="2023-07" db="EMBL/GenBank/DDBJ databases">
        <title>Genomic Encyclopedia of Type Strains, Phase IV (KMG-IV): sequencing the most valuable type-strain genomes for metagenomic binning, comparative biology and taxonomic classification.</title>
        <authorList>
            <person name="Goeker M."/>
        </authorList>
    </citation>
    <scope>NUCLEOTIDE SEQUENCE [LARGE SCALE GENOMIC DNA]</scope>
    <source>
        <strain evidence="1">JSM 076093</strain>
    </source>
</reference>